<sequence>MARGHYHKTGNHYIRSSEWDPHFGKYIWQWYADHNGGNDGDDWDSYYGESYCNNALW</sequence>
<reference evidence="2" key="1">
    <citation type="submission" date="2016-10" db="EMBL/GenBank/DDBJ databases">
        <authorList>
            <person name="Varghese N."/>
            <person name="Submissions S."/>
        </authorList>
    </citation>
    <scope>NUCLEOTIDE SEQUENCE [LARGE SCALE GENOMIC DNA]</scope>
    <source>
        <strain evidence="2">CGMCC 4.2126</strain>
    </source>
</reference>
<dbReference type="AlphaFoldDB" id="A0A1I4FZ41"/>
<dbReference type="EMBL" id="FOQY01000078">
    <property type="protein sequence ID" value="SFL22560.1"/>
    <property type="molecule type" value="Genomic_DNA"/>
</dbReference>
<keyword evidence="2" id="KW-1185">Reference proteome</keyword>
<dbReference type="Proteomes" id="UP000199111">
    <property type="component" value="Unassembled WGS sequence"/>
</dbReference>
<gene>
    <name evidence="1" type="ORF">SAMN05216275_1781</name>
</gene>
<evidence type="ECO:0000313" key="2">
    <source>
        <dbReference type="Proteomes" id="UP000199111"/>
    </source>
</evidence>
<name>A0A1I4FZ41_9ACTN</name>
<evidence type="ECO:0000313" key="1">
    <source>
        <dbReference type="EMBL" id="SFL22560.1"/>
    </source>
</evidence>
<organism evidence="1 2">
    <name type="scientific">Streptosporangium canum</name>
    <dbReference type="NCBI Taxonomy" id="324952"/>
    <lineage>
        <taxon>Bacteria</taxon>
        <taxon>Bacillati</taxon>
        <taxon>Actinomycetota</taxon>
        <taxon>Actinomycetes</taxon>
        <taxon>Streptosporangiales</taxon>
        <taxon>Streptosporangiaceae</taxon>
        <taxon>Streptosporangium</taxon>
    </lineage>
</organism>
<accession>A0A1I4FZ41</accession>
<protein>
    <submittedName>
        <fullName evidence="1">Uncharacterized protein</fullName>
    </submittedName>
</protein>
<proteinExistence type="predicted"/>